<keyword evidence="1" id="KW-0175">Coiled coil</keyword>
<sequence length="216" mass="24198">MPNDISPRDPGRFGLESFAQVLPERDPITGEDPGSFDGFHEGMMRSLAPLTPYECVIAENLVAIEWELLQHRRMRDACLRQTIRGAIRDAVVAQRKAAHEDALDVAWDRFIEDGGDEDDWEEPVTFDGEAAERAGDDLATRAISHDRDVQATAYAEIAELGQDPVEVMSAAYRDFPSPAKRHDAQILDLERRRRDVKRDYDALQAARPLDGAVIEG</sequence>
<dbReference type="RefSeq" id="WP_154151198.1">
    <property type="nucleotide sequence ID" value="NZ_SZWE01000001.1"/>
</dbReference>
<protein>
    <submittedName>
        <fullName evidence="2">Uncharacterized protein</fullName>
    </submittedName>
</protein>
<dbReference type="Proteomes" id="UP000564704">
    <property type="component" value="Unassembled WGS sequence"/>
</dbReference>
<evidence type="ECO:0000256" key="1">
    <source>
        <dbReference type="SAM" id="Coils"/>
    </source>
</evidence>
<name>A0A844CYJ2_9RHOB</name>
<gene>
    <name evidence="2" type="ORF">FDP25_09695</name>
</gene>
<accession>A0A844CYJ2</accession>
<comment type="caution">
    <text evidence="2">The sequence shown here is derived from an EMBL/GenBank/DDBJ whole genome shotgun (WGS) entry which is preliminary data.</text>
</comment>
<keyword evidence="3" id="KW-1185">Reference proteome</keyword>
<feature type="coiled-coil region" evidence="1">
    <location>
        <begin position="179"/>
        <end position="206"/>
    </location>
</feature>
<reference evidence="2 3" key="1">
    <citation type="submission" date="2019-05" db="EMBL/GenBank/DDBJ databases">
        <title>Roseovarius bejariae sp. nov., a moderately halophylic bacterium isolated from a saline soil in Rambla Salada (Murcia).</title>
        <authorList>
            <person name="Castro D.J."/>
            <person name="Gomez-Altuve A."/>
            <person name="Reina J.C."/>
            <person name="Rodriguez M."/>
            <person name="Sampedro I."/>
            <person name="Llamas I."/>
            <person name="Martinez-Checa F."/>
        </authorList>
    </citation>
    <scope>NUCLEOTIDE SEQUENCE [LARGE SCALE GENOMIC DNA]</scope>
    <source>
        <strain evidence="2 3">A21</strain>
    </source>
</reference>
<proteinExistence type="predicted"/>
<evidence type="ECO:0000313" key="2">
    <source>
        <dbReference type="EMBL" id="MRU15700.1"/>
    </source>
</evidence>
<dbReference type="AlphaFoldDB" id="A0A844CYJ2"/>
<evidence type="ECO:0000313" key="3">
    <source>
        <dbReference type="Proteomes" id="UP000564704"/>
    </source>
</evidence>
<dbReference type="OrthoDB" id="7855749at2"/>
<dbReference type="EMBL" id="SZWE01000001">
    <property type="protein sequence ID" value="MRU15700.1"/>
    <property type="molecule type" value="Genomic_DNA"/>
</dbReference>
<organism evidence="2 3">
    <name type="scientific">Roseovarius bejariae</name>
    <dbReference type="NCBI Taxonomy" id="2576383"/>
    <lineage>
        <taxon>Bacteria</taxon>
        <taxon>Pseudomonadati</taxon>
        <taxon>Pseudomonadota</taxon>
        <taxon>Alphaproteobacteria</taxon>
        <taxon>Rhodobacterales</taxon>
        <taxon>Roseobacteraceae</taxon>
        <taxon>Roseovarius</taxon>
    </lineage>
</organism>